<feature type="compositionally biased region" description="Polar residues" evidence="6">
    <location>
        <begin position="188"/>
        <end position="197"/>
    </location>
</feature>
<name>A0A6A1V3G7_9ROSI</name>
<evidence type="ECO:0000256" key="2">
    <source>
        <dbReference type="ARBA" id="ARBA00023015"/>
    </source>
</evidence>
<accession>A0A6A1V3G7</accession>
<dbReference type="AlphaFoldDB" id="A0A6A1V3G7"/>
<dbReference type="Proteomes" id="UP000516437">
    <property type="component" value="Chromosome 7"/>
</dbReference>
<feature type="region of interest" description="Disordered" evidence="6">
    <location>
        <begin position="182"/>
        <end position="208"/>
    </location>
</feature>
<gene>
    <name evidence="7" type="ORF">CJ030_MR7G027607</name>
</gene>
<evidence type="ECO:0000313" key="8">
    <source>
        <dbReference type="Proteomes" id="UP000516437"/>
    </source>
</evidence>
<keyword evidence="2" id="KW-0805">Transcription regulation</keyword>
<sequence length="789" mass="88716">MAMDPSFAGLPDFDDFLVDDHDFVPISNQHPDLINEVDFSVPSSLDLNFLENPFLPPDLGTASLSPPVPVDAAVEPNAPSPASGSSSLSSVGTSPGGNSSSDDSEYSETVIKYMTQILMEENIEDKPLMFYDPLGLQVTEKSFYEALGEKYPPSNQYQQAPEYPPSSNQYKQAPYLHRNVDSPDDVFSESTGDYGTNSSSTTTSTEPQWLGDLGEYWSPFSQGTDHHGDFVFQTNGGSQLVAHPSKAVYNNVGDGLELLGQNLFTDSESMLQFRRGVEEASKFLPQGNQLVFDVESSMVLPEWKGEQLKLDKSERESSPAGSKGRKNHEREDIDLEEGRSNKQSAVYTEDSDLSEMFDKVLLSTDSLSLCCNDGTLQNEGGKVSQTNEQPQGANGGKTRAKKQDKKKDTVDLRTLLILCAQAVSACDNRTANELLKQIRQHSSPLGDGSQRLAHFFANALEARLAGTGTGTQIFYSALLSKRVSTFEILKAYKVHLSACPFKRISLFFANKMICKAAEKATSVHIIDFGIEYGFQWPILIHKFSRRAGGPPKLRITGIEFPQPGFRPTETILETGKRLAEYCERFNVPFEYHAIASQKWETIQIEDLKIDRNEMLAVNCFYRFKNLHDETVEDTSPRNAVLNLIRRMNPDIFVHTIVNGAYNGPFFVTRFREALFHFSALFDVFDATLSCESQQRLMLENEFLGREAMNVIACEGLERVERPETYKQWQVRTTRAGFRPLPLDQELMSIFRCKMKEWYHKDFVLDEDNRWMLQGWKGRIVYASSCWVPA</sequence>
<comment type="subcellular location">
    <subcellularLocation>
        <location evidence="1">Nucleus</location>
    </subcellularLocation>
</comment>
<comment type="similarity">
    <text evidence="5">Belongs to the GRAS family.</text>
</comment>
<feature type="region of interest" description="Leucine repeat II (LRII)" evidence="5">
    <location>
        <begin position="573"/>
        <end position="605"/>
    </location>
</feature>
<evidence type="ECO:0000256" key="1">
    <source>
        <dbReference type="ARBA" id="ARBA00004123"/>
    </source>
</evidence>
<dbReference type="Pfam" id="PF03514">
    <property type="entry name" value="GRAS"/>
    <property type="match status" value="1"/>
</dbReference>
<feature type="region of interest" description="Disordered" evidence="6">
    <location>
        <begin position="305"/>
        <end position="349"/>
    </location>
</feature>
<feature type="compositionally biased region" description="Basic and acidic residues" evidence="6">
    <location>
        <begin position="305"/>
        <end position="317"/>
    </location>
</feature>
<evidence type="ECO:0000256" key="6">
    <source>
        <dbReference type="SAM" id="MobiDB-lite"/>
    </source>
</evidence>
<dbReference type="PROSITE" id="PS50985">
    <property type="entry name" value="GRAS"/>
    <property type="match status" value="1"/>
</dbReference>
<evidence type="ECO:0000256" key="5">
    <source>
        <dbReference type="PROSITE-ProRule" id="PRU01191"/>
    </source>
</evidence>
<feature type="region of interest" description="SAW" evidence="5">
    <location>
        <begin position="712"/>
        <end position="787"/>
    </location>
</feature>
<proteinExistence type="inferred from homology"/>
<feature type="compositionally biased region" description="Basic and acidic residues" evidence="6">
    <location>
        <begin position="328"/>
        <end position="340"/>
    </location>
</feature>
<dbReference type="GO" id="GO:0005634">
    <property type="term" value="C:nucleus"/>
    <property type="evidence" value="ECO:0007669"/>
    <property type="project" value="UniProtKB-SubCell"/>
</dbReference>
<comment type="caution">
    <text evidence="7">The sequence shown here is derived from an EMBL/GenBank/DDBJ whole genome shotgun (WGS) entry which is preliminary data.</text>
</comment>
<dbReference type="EMBL" id="RXIC02000025">
    <property type="protein sequence ID" value="KAB1206407.1"/>
    <property type="molecule type" value="Genomic_DNA"/>
</dbReference>
<keyword evidence="4" id="KW-0539">Nucleus</keyword>
<feature type="compositionally biased region" description="Polar residues" evidence="6">
    <location>
        <begin position="378"/>
        <end position="392"/>
    </location>
</feature>
<feature type="region of interest" description="Disordered" evidence="6">
    <location>
        <begin position="378"/>
        <end position="406"/>
    </location>
</feature>
<evidence type="ECO:0000256" key="3">
    <source>
        <dbReference type="ARBA" id="ARBA00023163"/>
    </source>
</evidence>
<dbReference type="PANTHER" id="PTHR31636">
    <property type="entry name" value="OSJNBA0084A10.13 PROTEIN-RELATED"/>
    <property type="match status" value="1"/>
</dbReference>
<reference evidence="7 8" key="1">
    <citation type="journal article" date="2019" name="Plant Biotechnol. J.">
        <title>The red bayberry genome and genetic basis of sex determination.</title>
        <authorList>
            <person name="Jia H.M."/>
            <person name="Jia H.J."/>
            <person name="Cai Q.L."/>
            <person name="Wang Y."/>
            <person name="Zhao H.B."/>
            <person name="Yang W.F."/>
            <person name="Wang G.Y."/>
            <person name="Li Y.H."/>
            <person name="Zhan D.L."/>
            <person name="Shen Y.T."/>
            <person name="Niu Q.F."/>
            <person name="Chang L."/>
            <person name="Qiu J."/>
            <person name="Zhao L."/>
            <person name="Xie H.B."/>
            <person name="Fu W.Y."/>
            <person name="Jin J."/>
            <person name="Li X.W."/>
            <person name="Jiao Y."/>
            <person name="Zhou C.C."/>
            <person name="Tu T."/>
            <person name="Chai C.Y."/>
            <person name="Gao J.L."/>
            <person name="Fan L.J."/>
            <person name="van de Weg E."/>
            <person name="Wang J.Y."/>
            <person name="Gao Z.S."/>
        </authorList>
    </citation>
    <scope>NUCLEOTIDE SEQUENCE [LARGE SCALE GENOMIC DNA]</scope>
    <source>
        <tissue evidence="7">Leaves</tissue>
    </source>
</reference>
<evidence type="ECO:0000256" key="4">
    <source>
        <dbReference type="ARBA" id="ARBA00023242"/>
    </source>
</evidence>
<organism evidence="7 8">
    <name type="scientific">Morella rubra</name>
    <name type="common">Chinese bayberry</name>
    <dbReference type="NCBI Taxonomy" id="262757"/>
    <lineage>
        <taxon>Eukaryota</taxon>
        <taxon>Viridiplantae</taxon>
        <taxon>Streptophyta</taxon>
        <taxon>Embryophyta</taxon>
        <taxon>Tracheophyta</taxon>
        <taxon>Spermatophyta</taxon>
        <taxon>Magnoliopsida</taxon>
        <taxon>eudicotyledons</taxon>
        <taxon>Gunneridae</taxon>
        <taxon>Pentapetalae</taxon>
        <taxon>rosids</taxon>
        <taxon>fabids</taxon>
        <taxon>Fagales</taxon>
        <taxon>Myricaceae</taxon>
        <taxon>Morella</taxon>
    </lineage>
</organism>
<comment type="caution">
    <text evidence="5">Lacks conserved residue(s) required for the propagation of feature annotation.</text>
</comment>
<evidence type="ECO:0000313" key="7">
    <source>
        <dbReference type="EMBL" id="KAB1206407.1"/>
    </source>
</evidence>
<protein>
    <submittedName>
        <fullName evidence="7">Scarecrow-like protein 14</fullName>
    </submittedName>
</protein>
<dbReference type="InterPro" id="IPR005202">
    <property type="entry name" value="TF_GRAS"/>
</dbReference>
<feature type="short sequence motif" description="VHIID" evidence="5">
    <location>
        <begin position="523"/>
        <end position="527"/>
    </location>
</feature>
<feature type="region of interest" description="Disordered" evidence="6">
    <location>
        <begin position="66"/>
        <end position="105"/>
    </location>
</feature>
<dbReference type="OrthoDB" id="47276at2759"/>
<feature type="region of interest" description="VHIID" evidence="5">
    <location>
        <begin position="492"/>
        <end position="557"/>
    </location>
</feature>
<keyword evidence="8" id="KW-1185">Reference proteome</keyword>
<keyword evidence="3" id="KW-0804">Transcription</keyword>
<feature type="compositionally biased region" description="Low complexity" evidence="6">
    <location>
        <begin position="76"/>
        <end position="97"/>
    </location>
</feature>